<dbReference type="PANTHER" id="PTHR12526:SF510">
    <property type="entry name" value="D-INOSITOL 3-PHOSPHATE GLYCOSYLTRANSFERASE"/>
    <property type="match status" value="1"/>
</dbReference>
<protein>
    <submittedName>
        <fullName evidence="5">Glycosyltransferase</fullName>
    </submittedName>
</protein>
<dbReference type="STRING" id="981222.Cabther_A0273"/>
<dbReference type="Proteomes" id="UP000006791">
    <property type="component" value="Chromosome 1"/>
</dbReference>
<dbReference type="AlphaFoldDB" id="G2LHY0"/>
<dbReference type="HOGENOM" id="CLU_009583_0_4_0"/>
<name>G2LHY0_CHLTF</name>
<keyword evidence="2 5" id="KW-0808">Transferase</keyword>
<feature type="domain" description="Glycosyl transferase family 1" evidence="3">
    <location>
        <begin position="188"/>
        <end position="352"/>
    </location>
</feature>
<dbReference type="Gene3D" id="3.40.50.2000">
    <property type="entry name" value="Glycogen Phosphorylase B"/>
    <property type="match status" value="2"/>
</dbReference>
<dbReference type="RefSeq" id="WP_014098778.1">
    <property type="nucleotide sequence ID" value="NC_016024.1"/>
</dbReference>
<organism evidence="5 6">
    <name type="scientific">Chloracidobacterium thermophilum (strain B)</name>
    <dbReference type="NCBI Taxonomy" id="981222"/>
    <lineage>
        <taxon>Bacteria</taxon>
        <taxon>Pseudomonadati</taxon>
        <taxon>Acidobacteriota</taxon>
        <taxon>Terriglobia</taxon>
        <taxon>Terriglobales</taxon>
        <taxon>Acidobacteriaceae</taxon>
        <taxon>Chloracidobacterium</taxon>
    </lineage>
</organism>
<gene>
    <name evidence="5" type="ordered locus">Cabther_A0273</name>
</gene>
<dbReference type="Pfam" id="PF13439">
    <property type="entry name" value="Glyco_transf_4"/>
    <property type="match status" value="1"/>
</dbReference>
<evidence type="ECO:0000259" key="3">
    <source>
        <dbReference type="Pfam" id="PF00534"/>
    </source>
</evidence>
<evidence type="ECO:0000259" key="4">
    <source>
        <dbReference type="Pfam" id="PF13439"/>
    </source>
</evidence>
<sequence>MNILHVSSGDGFGGGERHVLELVLALAARGHRLHVATPADGALARRLREAAGAQPSVVLHPLRVRHALDPGAMWSLVRLVRAHRIDILHAHYARDYPVAAGVVHWQRQWGNHRPALFLTRHHYAPLNGHRLYAWWLSVAERFIAVSGYVRDQLKASLGWDDRRFVVIPNWVEAHRFRRPTVFDRAGCRQRFGLPRDGFIVGCLNRLEPDKGQATLLFALELARRRIPQLHLVLAGNADAAYLARLQQQARTAGLTAQVSFPGFVEDVPALLFACDVVAIPSRNEAFSLGVLEAWAAGVPVVVSDVGGLAELVVHEENGLRVDVRDVKGWAAALCRLACDTVLCQQLVRAGQQAVGRYTLSHAVVALEQLYLARATKF</sequence>
<dbReference type="KEGG" id="ctm:Cabther_A0273"/>
<dbReference type="Pfam" id="PF00534">
    <property type="entry name" value="Glycos_transf_1"/>
    <property type="match status" value="1"/>
</dbReference>
<dbReference type="CDD" id="cd03801">
    <property type="entry name" value="GT4_PimA-like"/>
    <property type="match status" value="1"/>
</dbReference>
<feature type="domain" description="Glycosyltransferase subfamily 4-like N-terminal" evidence="4">
    <location>
        <begin position="12"/>
        <end position="174"/>
    </location>
</feature>
<evidence type="ECO:0000313" key="5">
    <source>
        <dbReference type="EMBL" id="AEP11040.1"/>
    </source>
</evidence>
<keyword evidence="6" id="KW-1185">Reference proteome</keyword>
<dbReference type="GO" id="GO:0016757">
    <property type="term" value="F:glycosyltransferase activity"/>
    <property type="evidence" value="ECO:0007669"/>
    <property type="project" value="UniProtKB-KW"/>
</dbReference>
<dbReference type="EMBL" id="CP002514">
    <property type="protein sequence ID" value="AEP11040.1"/>
    <property type="molecule type" value="Genomic_DNA"/>
</dbReference>
<dbReference type="InterPro" id="IPR001296">
    <property type="entry name" value="Glyco_trans_1"/>
</dbReference>
<keyword evidence="1" id="KW-0328">Glycosyltransferase</keyword>
<dbReference type="PANTHER" id="PTHR12526">
    <property type="entry name" value="GLYCOSYLTRANSFERASE"/>
    <property type="match status" value="1"/>
</dbReference>
<accession>G2LHY0</accession>
<dbReference type="SUPFAM" id="SSF53756">
    <property type="entry name" value="UDP-Glycosyltransferase/glycogen phosphorylase"/>
    <property type="match status" value="1"/>
</dbReference>
<proteinExistence type="predicted"/>
<evidence type="ECO:0000313" key="6">
    <source>
        <dbReference type="Proteomes" id="UP000006791"/>
    </source>
</evidence>
<evidence type="ECO:0000256" key="2">
    <source>
        <dbReference type="ARBA" id="ARBA00022679"/>
    </source>
</evidence>
<dbReference type="OrthoDB" id="3199616at2"/>
<evidence type="ECO:0000256" key="1">
    <source>
        <dbReference type="ARBA" id="ARBA00022676"/>
    </source>
</evidence>
<dbReference type="InterPro" id="IPR028098">
    <property type="entry name" value="Glyco_trans_4-like_N"/>
</dbReference>
<reference evidence="5 6" key="1">
    <citation type="journal article" date="2012" name="Environ. Microbiol.">
        <title>Complete genome of Candidatus Chloracidobacterium thermophilum, a chlorophyll-based photoheterotroph belonging to the phylum Acidobacteria.</title>
        <authorList>
            <person name="Garcia Costas A.M."/>
            <person name="Liu Z."/>
            <person name="Tomsho L.P."/>
            <person name="Schuster S.C."/>
            <person name="Ward D.M."/>
            <person name="Bryant D.A."/>
        </authorList>
    </citation>
    <scope>NUCLEOTIDE SEQUENCE [LARGE SCALE GENOMIC DNA]</scope>
    <source>
        <strain evidence="5 6">B</strain>
    </source>
</reference>